<gene>
    <name evidence="1" type="ORF">PAL_GLEAN10003162</name>
</gene>
<proteinExistence type="predicted"/>
<sequence length="66" mass="7464">MKLLENLSFEVTVETGDAQMIRKIESYFCKMAGRRYAHVQAVLPRGPTTHARGSVLAPDLWPLPQH</sequence>
<evidence type="ECO:0000313" key="2">
    <source>
        <dbReference type="Proteomes" id="UP000010552"/>
    </source>
</evidence>
<reference evidence="2" key="1">
    <citation type="journal article" date="2013" name="Science">
        <title>Comparative analysis of bat genomes provides insight into the evolution of flight and immunity.</title>
        <authorList>
            <person name="Zhang G."/>
            <person name="Cowled C."/>
            <person name="Shi Z."/>
            <person name="Huang Z."/>
            <person name="Bishop-Lilly K.A."/>
            <person name="Fang X."/>
            <person name="Wynne J.W."/>
            <person name="Xiong Z."/>
            <person name="Baker M.L."/>
            <person name="Zhao W."/>
            <person name="Tachedjian M."/>
            <person name="Zhu Y."/>
            <person name="Zhou P."/>
            <person name="Jiang X."/>
            <person name="Ng J."/>
            <person name="Yang L."/>
            <person name="Wu L."/>
            <person name="Xiao J."/>
            <person name="Feng Y."/>
            <person name="Chen Y."/>
            <person name="Sun X."/>
            <person name="Zhang Y."/>
            <person name="Marsh G.A."/>
            <person name="Crameri G."/>
            <person name="Broder C.C."/>
            <person name="Frey K.G."/>
            <person name="Wang L.F."/>
            <person name="Wang J."/>
        </authorList>
    </citation>
    <scope>NUCLEOTIDE SEQUENCE [LARGE SCALE GENOMIC DNA]</scope>
</reference>
<name>L5KZW9_PTEAL</name>
<organism evidence="1 2">
    <name type="scientific">Pteropus alecto</name>
    <name type="common">Black flying fox</name>
    <dbReference type="NCBI Taxonomy" id="9402"/>
    <lineage>
        <taxon>Eukaryota</taxon>
        <taxon>Metazoa</taxon>
        <taxon>Chordata</taxon>
        <taxon>Craniata</taxon>
        <taxon>Vertebrata</taxon>
        <taxon>Euteleostomi</taxon>
        <taxon>Mammalia</taxon>
        <taxon>Eutheria</taxon>
        <taxon>Laurasiatheria</taxon>
        <taxon>Chiroptera</taxon>
        <taxon>Yinpterochiroptera</taxon>
        <taxon>Pteropodoidea</taxon>
        <taxon>Pteropodidae</taxon>
        <taxon>Pteropodinae</taxon>
        <taxon>Pteropus</taxon>
    </lineage>
</organism>
<protein>
    <submittedName>
        <fullName evidence="1">Uncharacterized protein</fullName>
    </submittedName>
</protein>
<evidence type="ECO:0000313" key="1">
    <source>
        <dbReference type="EMBL" id="ELK17029.1"/>
    </source>
</evidence>
<keyword evidence="2" id="KW-1185">Reference proteome</keyword>
<dbReference type="STRING" id="9402.L5KZW9"/>
<dbReference type="Proteomes" id="UP000010552">
    <property type="component" value="Unassembled WGS sequence"/>
</dbReference>
<accession>L5KZW9</accession>
<dbReference type="EMBL" id="KB030414">
    <property type="protein sequence ID" value="ELK17029.1"/>
    <property type="molecule type" value="Genomic_DNA"/>
</dbReference>
<dbReference type="InParanoid" id="L5KZW9"/>
<dbReference type="AlphaFoldDB" id="L5KZW9"/>